<evidence type="ECO:0000313" key="11">
    <source>
        <dbReference type="Proteomes" id="UP000268652"/>
    </source>
</evidence>
<keyword evidence="11" id="KW-1185">Reference proteome</keyword>
<dbReference type="NCBIfam" id="TIGR01656">
    <property type="entry name" value="Histidinol-ppas"/>
    <property type="match status" value="1"/>
</dbReference>
<evidence type="ECO:0000256" key="4">
    <source>
        <dbReference type="ARBA" id="ARBA00022723"/>
    </source>
</evidence>
<proteinExistence type="inferred from homology"/>
<comment type="similarity">
    <text evidence="2">Belongs to the GmhB family.</text>
</comment>
<dbReference type="NCBIfam" id="TIGR01662">
    <property type="entry name" value="HAD-SF-IIIA"/>
    <property type="match status" value="1"/>
</dbReference>
<dbReference type="InterPro" id="IPR023214">
    <property type="entry name" value="HAD_sf"/>
</dbReference>
<evidence type="ECO:0000313" key="10">
    <source>
        <dbReference type="EMBL" id="RKN17524.1"/>
    </source>
</evidence>
<evidence type="ECO:0000313" key="12">
    <source>
        <dbReference type="Proteomes" id="UP000275024"/>
    </source>
</evidence>
<dbReference type="Pfam" id="PF13242">
    <property type="entry name" value="Hydrolase_like"/>
    <property type="match status" value="1"/>
</dbReference>
<keyword evidence="5 9" id="KW-0378">Hydrolase</keyword>
<organism evidence="9 12">
    <name type="scientific">Streptomyces radicis</name>
    <dbReference type="NCBI Taxonomy" id="1750517"/>
    <lineage>
        <taxon>Bacteria</taxon>
        <taxon>Bacillati</taxon>
        <taxon>Actinomycetota</taxon>
        <taxon>Actinomycetes</taxon>
        <taxon>Kitasatosporales</taxon>
        <taxon>Streptomycetaceae</taxon>
        <taxon>Streptomyces</taxon>
    </lineage>
</organism>
<dbReference type="Gene3D" id="3.40.50.1000">
    <property type="entry name" value="HAD superfamily/HAD-like"/>
    <property type="match status" value="1"/>
</dbReference>
<evidence type="ECO:0000256" key="1">
    <source>
        <dbReference type="ARBA" id="ARBA00004496"/>
    </source>
</evidence>
<dbReference type="InterPro" id="IPR006543">
    <property type="entry name" value="Histidinol-phos"/>
</dbReference>
<protein>
    <recommendedName>
        <fullName evidence="7">D,D-heptose 1,7-bisphosphate phosphatase</fullName>
    </recommendedName>
</protein>
<reference evidence="11 12" key="1">
    <citation type="submission" date="2018-09" db="EMBL/GenBank/DDBJ databases">
        <title>Streptomyces sp. nov. DS1-2, an endophytic actinomycete isolated from roots of Dendrobium scabrilingue.</title>
        <authorList>
            <person name="Kuncharoen N."/>
            <person name="Kudo T."/>
            <person name="Ohkuma M."/>
            <person name="Yuki M."/>
            <person name="Tanasupawat S."/>
        </authorList>
    </citation>
    <scope>NUCLEOTIDE SEQUENCE [LARGE SCALE GENOMIC DNA]</scope>
    <source>
        <strain evidence="9 12">AZ1-7</strain>
        <strain evidence="10 11">DS1-2</strain>
    </source>
</reference>
<keyword evidence="4" id="KW-0479">Metal-binding</keyword>
<keyword evidence="3" id="KW-0963">Cytoplasm</keyword>
<dbReference type="InterPro" id="IPR004446">
    <property type="entry name" value="Heptose_bisP_phosphatase"/>
</dbReference>
<dbReference type="GO" id="GO:0046872">
    <property type="term" value="F:metal ion binding"/>
    <property type="evidence" value="ECO:0007669"/>
    <property type="project" value="UniProtKB-KW"/>
</dbReference>
<dbReference type="PANTHER" id="PTHR42891">
    <property type="entry name" value="D-GLYCERO-BETA-D-MANNO-HEPTOSE-1,7-BISPHOSPHATE 7-PHOSPHATASE"/>
    <property type="match status" value="1"/>
</dbReference>
<dbReference type="PANTHER" id="PTHR42891:SF1">
    <property type="entry name" value="D-GLYCERO-BETA-D-MANNO-HEPTOSE-1,7-BISPHOSPHATE 7-PHOSPHATASE"/>
    <property type="match status" value="1"/>
</dbReference>
<dbReference type="OrthoDB" id="9781367at2"/>
<dbReference type="GO" id="GO:0005737">
    <property type="term" value="C:cytoplasm"/>
    <property type="evidence" value="ECO:0007669"/>
    <property type="project" value="UniProtKB-SubCell"/>
</dbReference>
<comment type="subcellular location">
    <subcellularLocation>
        <location evidence="1">Cytoplasm</location>
    </subcellularLocation>
</comment>
<dbReference type="AlphaFoldDB" id="A0A3A9VXC4"/>
<dbReference type="GO" id="GO:0016791">
    <property type="term" value="F:phosphatase activity"/>
    <property type="evidence" value="ECO:0007669"/>
    <property type="project" value="InterPro"/>
</dbReference>
<dbReference type="EMBL" id="RBDX01000025">
    <property type="protein sequence ID" value="RKN05685.1"/>
    <property type="molecule type" value="Genomic_DNA"/>
</dbReference>
<dbReference type="Pfam" id="PF13344">
    <property type="entry name" value="Hydrolase_6"/>
    <property type="match status" value="1"/>
</dbReference>
<feature type="compositionally biased region" description="Low complexity" evidence="8">
    <location>
        <begin position="30"/>
        <end position="40"/>
    </location>
</feature>
<evidence type="ECO:0000256" key="3">
    <source>
        <dbReference type="ARBA" id="ARBA00022490"/>
    </source>
</evidence>
<evidence type="ECO:0000313" key="9">
    <source>
        <dbReference type="EMBL" id="RKN05685.1"/>
    </source>
</evidence>
<dbReference type="Proteomes" id="UP000275024">
    <property type="component" value="Unassembled WGS sequence"/>
</dbReference>
<evidence type="ECO:0000256" key="2">
    <source>
        <dbReference type="ARBA" id="ARBA00005628"/>
    </source>
</evidence>
<dbReference type="EMBL" id="RBDY01000023">
    <property type="protein sequence ID" value="RKN17524.1"/>
    <property type="molecule type" value="Genomic_DNA"/>
</dbReference>
<evidence type="ECO:0000256" key="7">
    <source>
        <dbReference type="ARBA" id="ARBA00031828"/>
    </source>
</evidence>
<comment type="caution">
    <text evidence="9">The sequence shown here is derived from an EMBL/GenBank/DDBJ whole genome shotgun (WGS) entry which is preliminary data.</text>
</comment>
<accession>A0A3A9VXC4</accession>
<dbReference type="Proteomes" id="UP000268652">
    <property type="component" value="Unassembled WGS sequence"/>
</dbReference>
<dbReference type="SUPFAM" id="SSF56784">
    <property type="entry name" value="HAD-like"/>
    <property type="match status" value="1"/>
</dbReference>
<evidence type="ECO:0000256" key="8">
    <source>
        <dbReference type="SAM" id="MobiDB-lite"/>
    </source>
</evidence>
<evidence type="ECO:0000256" key="6">
    <source>
        <dbReference type="ARBA" id="ARBA00023277"/>
    </source>
</evidence>
<dbReference type="InterPro" id="IPR036412">
    <property type="entry name" value="HAD-like_sf"/>
</dbReference>
<dbReference type="InterPro" id="IPR006549">
    <property type="entry name" value="HAD-SF_hydro_IIIA"/>
</dbReference>
<dbReference type="GO" id="GO:0005975">
    <property type="term" value="P:carbohydrate metabolic process"/>
    <property type="evidence" value="ECO:0007669"/>
    <property type="project" value="InterPro"/>
</dbReference>
<gene>
    <name evidence="10" type="ORF">D7318_23810</name>
    <name evidence="9" type="ORF">D7319_24445</name>
</gene>
<feature type="compositionally biased region" description="Pro residues" evidence="8">
    <location>
        <begin position="14"/>
        <end position="29"/>
    </location>
</feature>
<dbReference type="InterPro" id="IPR006357">
    <property type="entry name" value="HAD-SF_hydro_IIA"/>
</dbReference>
<name>A0A3A9VXC4_9ACTN</name>
<keyword evidence="6" id="KW-0119">Carbohydrate metabolism</keyword>
<feature type="region of interest" description="Disordered" evidence="8">
    <location>
        <begin position="1"/>
        <end position="41"/>
    </location>
</feature>
<sequence>MSSASIPTSRRPPAGSPPGGPWMLPPWPGGRPARPTGRGPDAVLFDRDGTLIEDVPYNADPELVRPLPGAREALDLLRARNVAVGVVSNQSGAARGRFTRFGIEAVRRRMEALLGPFDVWAICPHAAWQGCQCRKPAPGLVYAACGRLGVSPRRSAVIGDIGTDMAAAHAAGARGVLVPTPVTRRAEIAAARECAPDLLSAVRAVLATPEGRPS</sequence>
<evidence type="ECO:0000256" key="5">
    <source>
        <dbReference type="ARBA" id="ARBA00022801"/>
    </source>
</evidence>